<dbReference type="GO" id="GO:0003824">
    <property type="term" value="F:catalytic activity"/>
    <property type="evidence" value="ECO:0007669"/>
    <property type="project" value="InterPro"/>
</dbReference>
<gene>
    <name evidence="3" type="ORF">AK812_SmicGene42910</name>
</gene>
<dbReference type="Proteomes" id="UP000186817">
    <property type="component" value="Unassembled WGS sequence"/>
</dbReference>
<dbReference type="OrthoDB" id="413843at2759"/>
<sequence>MDSMTYDVFMTWLSAEGKHYDILMLQETHHGLGKQFSEWVIPGYTFVSSPDPQSRYAGVAMLIATRVAKSAQVRHQVHVAGRLLHVRVPIGSGKQAAHLDLVCVYQWAWDADPEKQRAAKRQALWQRLDALLRSLPQRNSKCIAGDFNCALRPRAGCVGQHLHRNTAGYPDVEDFGVILETHHLCALNTWTRAAAHPTYKQEGDQAQHLLLSLEGRQYQWARSQRRLGRSASIMGAAMLSVDLSLAFDRESLILFADDFLAKFILRDMRDVQALTTHVRYLFETLEEACMTANPEKSKLHIKAAGIPLKKWLHARTVTRKGTKCLAIQTPFDTLFLPLCDSLTYLGAIVSYGAYEDQTAEHRVRAAQANVARLAKHLFTQHGMGLRVRLRLFLTCVRSSLLYGITPIGITSKSLSLLQRFEAKYIRKLARSPAHLTLERTQDLYHRLQIPTLYAALTSRANSSLEACEKPFRYPGQESVKTWLQLKLRDLAECIQLTQTSLTKVTAEGITTEGVPCPGQSPVSQLDNTPPTTNERKENDSRLTMAVPTQAEMEVAAMFASSMPALAAAKSARREDSDVTPEKSKYHKTGQSKGIRGKGLGSLGSRKPSSPTKPTGSQQLPDTLTEETVMELLALLTRLSLKHEDLLAAYQADTCYMMYLDTSGDLSITASLYQVTQKWQATKRDNP</sequence>
<evidence type="ECO:0000256" key="1">
    <source>
        <dbReference type="SAM" id="MobiDB-lite"/>
    </source>
</evidence>
<name>A0A1Q9C2D5_SYMMI</name>
<comment type="caution">
    <text evidence="3">The sequence shown here is derived from an EMBL/GenBank/DDBJ whole genome shotgun (WGS) entry which is preliminary data.</text>
</comment>
<dbReference type="EMBL" id="LSRX01001852">
    <property type="protein sequence ID" value="OLP77072.1"/>
    <property type="molecule type" value="Genomic_DNA"/>
</dbReference>
<keyword evidence="4" id="KW-1185">Reference proteome</keyword>
<proteinExistence type="predicted"/>
<accession>A0A1Q9C2D5</accession>
<feature type="region of interest" description="Disordered" evidence="1">
    <location>
        <begin position="569"/>
        <end position="622"/>
    </location>
</feature>
<feature type="region of interest" description="Disordered" evidence="1">
    <location>
        <begin position="512"/>
        <end position="543"/>
    </location>
</feature>
<feature type="domain" description="Endonuclease/exonuclease/phosphatase" evidence="2">
    <location>
        <begin position="13"/>
        <end position="166"/>
    </location>
</feature>
<dbReference type="InterPro" id="IPR036691">
    <property type="entry name" value="Endo/exonu/phosph_ase_sf"/>
</dbReference>
<dbReference type="Gene3D" id="3.60.10.10">
    <property type="entry name" value="Endonuclease/exonuclease/phosphatase"/>
    <property type="match status" value="1"/>
</dbReference>
<evidence type="ECO:0000313" key="4">
    <source>
        <dbReference type="Proteomes" id="UP000186817"/>
    </source>
</evidence>
<feature type="non-terminal residue" evidence="3">
    <location>
        <position position="686"/>
    </location>
</feature>
<reference evidence="3 4" key="1">
    <citation type="submission" date="2016-02" db="EMBL/GenBank/DDBJ databases">
        <title>Genome analysis of coral dinoflagellate symbionts highlights evolutionary adaptations to a symbiotic lifestyle.</title>
        <authorList>
            <person name="Aranda M."/>
            <person name="Li Y."/>
            <person name="Liew Y.J."/>
            <person name="Baumgarten S."/>
            <person name="Simakov O."/>
            <person name="Wilson M."/>
            <person name="Piel J."/>
            <person name="Ashoor H."/>
            <person name="Bougouffa S."/>
            <person name="Bajic V.B."/>
            <person name="Ryu T."/>
            <person name="Ravasi T."/>
            <person name="Bayer T."/>
            <person name="Micklem G."/>
            <person name="Kim H."/>
            <person name="Bhak J."/>
            <person name="Lajeunesse T.C."/>
            <person name="Voolstra C.R."/>
        </authorList>
    </citation>
    <scope>NUCLEOTIDE SEQUENCE [LARGE SCALE GENOMIC DNA]</scope>
    <source>
        <strain evidence="3 4">CCMP2467</strain>
    </source>
</reference>
<dbReference type="SUPFAM" id="SSF56219">
    <property type="entry name" value="DNase I-like"/>
    <property type="match status" value="1"/>
</dbReference>
<feature type="compositionally biased region" description="Polar residues" evidence="1">
    <location>
        <begin position="520"/>
        <end position="532"/>
    </location>
</feature>
<dbReference type="AlphaFoldDB" id="A0A1Q9C2D5"/>
<dbReference type="Pfam" id="PF03372">
    <property type="entry name" value="Exo_endo_phos"/>
    <property type="match status" value="1"/>
</dbReference>
<organism evidence="3 4">
    <name type="scientific">Symbiodinium microadriaticum</name>
    <name type="common">Dinoflagellate</name>
    <name type="synonym">Zooxanthella microadriatica</name>
    <dbReference type="NCBI Taxonomy" id="2951"/>
    <lineage>
        <taxon>Eukaryota</taxon>
        <taxon>Sar</taxon>
        <taxon>Alveolata</taxon>
        <taxon>Dinophyceae</taxon>
        <taxon>Suessiales</taxon>
        <taxon>Symbiodiniaceae</taxon>
        <taxon>Symbiodinium</taxon>
    </lineage>
</organism>
<evidence type="ECO:0000313" key="3">
    <source>
        <dbReference type="EMBL" id="OLP77072.1"/>
    </source>
</evidence>
<feature type="compositionally biased region" description="Polar residues" evidence="1">
    <location>
        <begin position="606"/>
        <end position="621"/>
    </location>
</feature>
<feature type="compositionally biased region" description="Basic and acidic residues" evidence="1">
    <location>
        <begin position="571"/>
        <end position="583"/>
    </location>
</feature>
<protein>
    <recommendedName>
        <fullName evidence="2">Endonuclease/exonuclease/phosphatase domain-containing protein</fullName>
    </recommendedName>
</protein>
<evidence type="ECO:0000259" key="2">
    <source>
        <dbReference type="Pfam" id="PF03372"/>
    </source>
</evidence>
<dbReference type="InterPro" id="IPR005135">
    <property type="entry name" value="Endo/exonuclease/phosphatase"/>
</dbReference>